<comment type="caution">
    <text evidence="2">The sequence shown here is derived from an EMBL/GenBank/DDBJ whole genome shotgun (WGS) entry which is preliminary data.</text>
</comment>
<dbReference type="OrthoDB" id="4167490at2759"/>
<feature type="compositionally biased region" description="Polar residues" evidence="1">
    <location>
        <begin position="277"/>
        <end position="287"/>
    </location>
</feature>
<protein>
    <submittedName>
        <fullName evidence="2">Uncharacterized protein</fullName>
    </submittedName>
</protein>
<feature type="region of interest" description="Disordered" evidence="1">
    <location>
        <begin position="271"/>
        <end position="304"/>
    </location>
</feature>
<accession>A0A9P9EAR1</accession>
<dbReference type="AlphaFoldDB" id="A0A9P9EAR1"/>
<gene>
    <name evidence="2" type="ORF">B0J11DRAFT_501773</name>
</gene>
<evidence type="ECO:0000313" key="3">
    <source>
        <dbReference type="Proteomes" id="UP000700596"/>
    </source>
</evidence>
<evidence type="ECO:0000313" key="2">
    <source>
        <dbReference type="EMBL" id="KAH7134910.1"/>
    </source>
</evidence>
<reference evidence="2" key="1">
    <citation type="journal article" date="2021" name="Nat. Commun.">
        <title>Genetic determinants of endophytism in the Arabidopsis root mycobiome.</title>
        <authorList>
            <person name="Mesny F."/>
            <person name="Miyauchi S."/>
            <person name="Thiergart T."/>
            <person name="Pickel B."/>
            <person name="Atanasova L."/>
            <person name="Karlsson M."/>
            <person name="Huettel B."/>
            <person name="Barry K.W."/>
            <person name="Haridas S."/>
            <person name="Chen C."/>
            <person name="Bauer D."/>
            <person name="Andreopoulos W."/>
            <person name="Pangilinan J."/>
            <person name="LaButti K."/>
            <person name="Riley R."/>
            <person name="Lipzen A."/>
            <person name="Clum A."/>
            <person name="Drula E."/>
            <person name="Henrissat B."/>
            <person name="Kohler A."/>
            <person name="Grigoriev I.V."/>
            <person name="Martin F.M."/>
            <person name="Hacquard S."/>
        </authorList>
    </citation>
    <scope>NUCLEOTIDE SEQUENCE</scope>
    <source>
        <strain evidence="2">MPI-CAGE-CH-0243</strain>
    </source>
</reference>
<evidence type="ECO:0000256" key="1">
    <source>
        <dbReference type="SAM" id="MobiDB-lite"/>
    </source>
</evidence>
<organism evidence="2 3">
    <name type="scientific">Dendryphion nanum</name>
    <dbReference type="NCBI Taxonomy" id="256645"/>
    <lineage>
        <taxon>Eukaryota</taxon>
        <taxon>Fungi</taxon>
        <taxon>Dikarya</taxon>
        <taxon>Ascomycota</taxon>
        <taxon>Pezizomycotina</taxon>
        <taxon>Dothideomycetes</taxon>
        <taxon>Pleosporomycetidae</taxon>
        <taxon>Pleosporales</taxon>
        <taxon>Torulaceae</taxon>
        <taxon>Dendryphion</taxon>
    </lineage>
</organism>
<dbReference type="EMBL" id="JAGMWT010000002">
    <property type="protein sequence ID" value="KAH7134910.1"/>
    <property type="molecule type" value="Genomic_DNA"/>
</dbReference>
<dbReference type="Proteomes" id="UP000700596">
    <property type="component" value="Unassembled WGS sequence"/>
</dbReference>
<sequence>MALAPIERLPPELIQPIFELSGFNTALPIASHYVAARLSTEHIYHATCSHWLTQYLGSRAIQSLAQSHIFAAKWMTWDFFQAWVLKHFAEIGCLCGQTPAAGCFDPIWPPHFEDATGMVFSRSHLSVLAYVKCRIPVKLLQGPWSTNKIRFLRFLLWTSSMTVDWADKATRNIAIAGRQQAIVEKNLEAVELFNHNRRLGKPPGLEQVRYAVIEGDCNRSIVYDTMATAWSSGLRGPAWECPILDNWCEERSEEPRAKWLTLKLDELRAKKGPESSALESTETTNATHPARTNAAPAIGNMDPRSGDYDDVDGDKLTIGVHRWNQFVTLFDNKQFRHLVVYNTSQRQYVTHFHDYNCTRVTLKNSQAPVMIFVSAIRASPFLVTHYP</sequence>
<proteinExistence type="predicted"/>
<keyword evidence="3" id="KW-1185">Reference proteome</keyword>
<name>A0A9P9EAR1_9PLEO</name>